<dbReference type="EMBL" id="CH474084">
    <property type="protein sequence ID" value="EDL74970.1"/>
    <property type="molecule type" value="Genomic_DNA"/>
</dbReference>
<organism evidence="1 2">
    <name type="scientific">Rattus norvegicus</name>
    <name type="common">Rat</name>
    <dbReference type="NCBI Taxonomy" id="10116"/>
    <lineage>
        <taxon>Eukaryota</taxon>
        <taxon>Metazoa</taxon>
        <taxon>Chordata</taxon>
        <taxon>Craniata</taxon>
        <taxon>Vertebrata</taxon>
        <taxon>Euteleostomi</taxon>
        <taxon>Mammalia</taxon>
        <taxon>Eutheria</taxon>
        <taxon>Euarchontoglires</taxon>
        <taxon>Glires</taxon>
        <taxon>Rodentia</taxon>
        <taxon>Myomorpha</taxon>
        <taxon>Muroidea</taxon>
        <taxon>Muridae</taxon>
        <taxon>Murinae</taxon>
        <taxon>Rattus</taxon>
    </lineage>
</organism>
<sequence>MVLSDLKREGIWHWVDGSHLLFR</sequence>
<dbReference type="Proteomes" id="UP000234681">
    <property type="component" value="Chromosome 12"/>
</dbReference>
<proteinExistence type="predicted"/>
<evidence type="ECO:0000313" key="1">
    <source>
        <dbReference type="EMBL" id="EDL74970.1"/>
    </source>
</evidence>
<protein>
    <submittedName>
        <fullName evidence="1">RCG58946</fullName>
    </submittedName>
</protein>
<gene>
    <name evidence="1" type="ORF">rCG_58946</name>
</gene>
<dbReference type="AlphaFoldDB" id="A6KQ45"/>
<accession>A6KQ45</accession>
<evidence type="ECO:0000313" key="2">
    <source>
        <dbReference type="Proteomes" id="UP000234681"/>
    </source>
</evidence>
<name>A6KQ45_RAT</name>
<reference evidence="1 2" key="1">
    <citation type="submission" date="2005-07" db="EMBL/GenBank/DDBJ databases">
        <authorList>
            <person name="Mural R.J."/>
            <person name="Li P.W."/>
            <person name="Adams M.D."/>
            <person name="Amanatides P.G."/>
            <person name="Baden-Tillson H."/>
            <person name="Barnstead M."/>
            <person name="Chin S.H."/>
            <person name="Dew I."/>
            <person name="Evans C.A."/>
            <person name="Ferriera S."/>
            <person name="Flanigan M."/>
            <person name="Fosler C."/>
            <person name="Glodek A."/>
            <person name="Gu Z."/>
            <person name="Holt R.A."/>
            <person name="Jennings D."/>
            <person name="Kraft C.L."/>
            <person name="Lu F."/>
            <person name="Nguyen T."/>
            <person name="Nusskern D.R."/>
            <person name="Pfannkoch C.M."/>
            <person name="Sitter C."/>
            <person name="Sutton G.G."/>
            <person name="Venter J.C."/>
            <person name="Wang Z."/>
            <person name="Woodage T."/>
            <person name="Zheng X.H."/>
            <person name="Zhong F."/>
        </authorList>
    </citation>
    <scope>NUCLEOTIDE SEQUENCE [LARGE SCALE GENOMIC DNA]</scope>
    <source>
        <strain>BN</strain>
        <strain evidence="2">Sprague-Dawley</strain>
    </source>
</reference>